<accession>A0A3A1Y263</accession>
<comment type="subcellular location">
    <subcellularLocation>
        <location evidence="7">Cytoplasm</location>
    </subcellularLocation>
</comment>
<keyword evidence="7" id="KW-0963">Cytoplasm</keyword>
<keyword evidence="2 7" id="KW-0820">tRNA-binding</keyword>
<evidence type="ECO:0000313" key="10">
    <source>
        <dbReference type="EMBL" id="RIY31386.1"/>
    </source>
</evidence>
<comment type="similarity">
    <text evidence="5 7 9">Belongs to the PTH family.</text>
</comment>
<dbReference type="FunFam" id="3.40.50.1470:FF:000001">
    <property type="entry name" value="Peptidyl-tRNA hydrolase"/>
    <property type="match status" value="1"/>
</dbReference>
<dbReference type="InterPro" id="IPR036416">
    <property type="entry name" value="Pept_tRNA_hydro_sf"/>
</dbReference>
<feature type="site" description="Stabilizes the basic form of H active site to accept a proton" evidence="7">
    <location>
        <position position="95"/>
    </location>
</feature>
<reference evidence="10 11" key="1">
    <citation type="submission" date="2017-08" db="EMBL/GenBank/DDBJ databases">
        <title>Reclassification of Bisgaard taxon 37 and 44.</title>
        <authorList>
            <person name="Christensen H."/>
        </authorList>
    </citation>
    <scope>NUCLEOTIDE SEQUENCE [LARGE SCALE GENOMIC DNA]</scope>
    <source>
        <strain evidence="10 11">B96_4</strain>
    </source>
</reference>
<sequence length="190" mass="21130">MSEIKLIVGLNNPGNEYKDTRHNAGKWVIDALLDTFGGHLKAEKKFFGEVGEITINGHRVRILCPTTFMNLSGKAVEPMLKFYNIQPEQMLVIHDEMAIEPGTCRLKFGGGHAGHNGLKDIHRFAGDKYWRLRVGIGHPGDKAKVTGHVLGRPTEAERKLNAQAVDKAVKGIEDIFKLGLEKTMTSFNQK</sequence>
<dbReference type="Gene3D" id="3.40.50.1470">
    <property type="entry name" value="Peptidyl-tRNA hydrolase"/>
    <property type="match status" value="1"/>
</dbReference>
<dbReference type="GO" id="GO:0004045">
    <property type="term" value="F:peptidyl-tRNA hydrolase activity"/>
    <property type="evidence" value="ECO:0007669"/>
    <property type="project" value="UniProtKB-UniRule"/>
</dbReference>
<dbReference type="GO" id="GO:0072344">
    <property type="term" value="P:rescue of stalled ribosome"/>
    <property type="evidence" value="ECO:0007669"/>
    <property type="project" value="UniProtKB-UniRule"/>
</dbReference>
<comment type="function">
    <text evidence="7">Hydrolyzes ribosome-free peptidyl-tRNAs (with 1 or more amino acids incorporated), which drop off the ribosome during protein synthesis, or as a result of ribosome stalling.</text>
</comment>
<comment type="caution">
    <text evidence="10">The sequence shown here is derived from an EMBL/GenBank/DDBJ whole genome shotgun (WGS) entry which is preliminary data.</text>
</comment>
<dbReference type="GO" id="GO:0000049">
    <property type="term" value="F:tRNA binding"/>
    <property type="evidence" value="ECO:0007669"/>
    <property type="project" value="UniProtKB-UniRule"/>
</dbReference>
<feature type="binding site" evidence="7">
    <location>
        <position position="70"/>
    </location>
    <ligand>
        <name>tRNA</name>
        <dbReference type="ChEBI" id="CHEBI:17843"/>
    </ligand>
</feature>
<dbReference type="CDD" id="cd00462">
    <property type="entry name" value="PTH"/>
    <property type="match status" value="1"/>
</dbReference>
<feature type="binding site" evidence="7">
    <location>
        <position position="116"/>
    </location>
    <ligand>
        <name>tRNA</name>
        <dbReference type="ChEBI" id="CHEBI:17843"/>
    </ligand>
</feature>
<dbReference type="NCBIfam" id="TIGR00447">
    <property type="entry name" value="pth"/>
    <property type="match status" value="1"/>
</dbReference>
<dbReference type="PROSITE" id="PS01196">
    <property type="entry name" value="PEPT_TRNA_HYDROL_2"/>
    <property type="match status" value="1"/>
</dbReference>
<evidence type="ECO:0000256" key="1">
    <source>
        <dbReference type="ARBA" id="ARBA00013260"/>
    </source>
</evidence>
<dbReference type="InterPro" id="IPR018171">
    <property type="entry name" value="Pept_tRNA_hydro_CS"/>
</dbReference>
<dbReference type="Proteomes" id="UP000266258">
    <property type="component" value="Unassembled WGS sequence"/>
</dbReference>
<protein>
    <recommendedName>
        <fullName evidence="6 7">Peptidyl-tRNA hydrolase</fullName>
        <shortName evidence="7">Pth</shortName>
        <ecNumber evidence="1 7">3.1.1.29</ecNumber>
    </recommendedName>
</protein>
<organism evidence="10 11">
    <name type="scientific">Psittacicella melopsittaci</name>
    <dbReference type="NCBI Taxonomy" id="2028576"/>
    <lineage>
        <taxon>Bacteria</taxon>
        <taxon>Pseudomonadati</taxon>
        <taxon>Pseudomonadota</taxon>
        <taxon>Gammaproteobacteria</taxon>
        <taxon>Pasteurellales</taxon>
        <taxon>Psittacicellaceae</taxon>
        <taxon>Psittacicella</taxon>
    </lineage>
</organism>
<evidence type="ECO:0000256" key="8">
    <source>
        <dbReference type="RuleBase" id="RU000673"/>
    </source>
</evidence>
<evidence type="ECO:0000256" key="5">
    <source>
        <dbReference type="ARBA" id="ARBA00038063"/>
    </source>
</evidence>
<comment type="function">
    <text evidence="7">Catalyzes the release of premature peptidyl moieties from peptidyl-tRNA molecules trapped in stalled 50S ribosomal subunits, and thus maintains levels of free tRNAs and 50S ribosomes.</text>
</comment>
<keyword evidence="3 7" id="KW-0378">Hydrolase</keyword>
<dbReference type="PANTHER" id="PTHR17224">
    <property type="entry name" value="PEPTIDYL-TRNA HYDROLASE"/>
    <property type="match status" value="1"/>
</dbReference>
<dbReference type="InterPro" id="IPR001328">
    <property type="entry name" value="Pept_tRNA_hydro"/>
</dbReference>
<dbReference type="HAMAP" id="MF_00083">
    <property type="entry name" value="Pept_tRNA_hydro_bact"/>
    <property type="match status" value="1"/>
</dbReference>
<dbReference type="GO" id="GO:0006515">
    <property type="term" value="P:protein quality control for misfolded or incompletely synthesized proteins"/>
    <property type="evidence" value="ECO:0007669"/>
    <property type="project" value="UniProtKB-UniRule"/>
</dbReference>
<dbReference type="EMBL" id="NRJH01000070">
    <property type="protein sequence ID" value="RIY31386.1"/>
    <property type="molecule type" value="Genomic_DNA"/>
</dbReference>
<dbReference type="EC" id="3.1.1.29" evidence="1 7"/>
<dbReference type="Pfam" id="PF01195">
    <property type="entry name" value="Pept_tRNA_hydro"/>
    <property type="match status" value="1"/>
</dbReference>
<evidence type="ECO:0000256" key="7">
    <source>
        <dbReference type="HAMAP-Rule" id="MF_00083"/>
    </source>
</evidence>
<feature type="site" description="Discriminates between blocked and unblocked aminoacyl-tRNA" evidence="7">
    <location>
        <position position="12"/>
    </location>
</feature>
<dbReference type="GO" id="GO:0005737">
    <property type="term" value="C:cytoplasm"/>
    <property type="evidence" value="ECO:0007669"/>
    <property type="project" value="UniProtKB-SubCell"/>
</dbReference>
<keyword evidence="4 7" id="KW-0694">RNA-binding</keyword>
<dbReference type="RefSeq" id="WP_119497859.1">
    <property type="nucleotide sequence ID" value="NZ_NRJH01000070.1"/>
</dbReference>
<feature type="binding site" evidence="7">
    <location>
        <position position="68"/>
    </location>
    <ligand>
        <name>tRNA</name>
        <dbReference type="ChEBI" id="CHEBI:17843"/>
    </ligand>
</feature>
<evidence type="ECO:0000256" key="6">
    <source>
        <dbReference type="ARBA" id="ARBA00050038"/>
    </source>
</evidence>
<evidence type="ECO:0000256" key="2">
    <source>
        <dbReference type="ARBA" id="ARBA00022555"/>
    </source>
</evidence>
<evidence type="ECO:0000256" key="9">
    <source>
        <dbReference type="RuleBase" id="RU004320"/>
    </source>
</evidence>
<proteinExistence type="inferred from homology"/>
<evidence type="ECO:0000256" key="4">
    <source>
        <dbReference type="ARBA" id="ARBA00022884"/>
    </source>
</evidence>
<evidence type="ECO:0000313" key="11">
    <source>
        <dbReference type="Proteomes" id="UP000266258"/>
    </source>
</evidence>
<comment type="subunit">
    <text evidence="7">Monomer.</text>
</comment>
<evidence type="ECO:0000256" key="3">
    <source>
        <dbReference type="ARBA" id="ARBA00022801"/>
    </source>
</evidence>
<dbReference type="AlphaFoldDB" id="A0A3A1Y263"/>
<dbReference type="PANTHER" id="PTHR17224:SF1">
    <property type="entry name" value="PEPTIDYL-TRNA HYDROLASE"/>
    <property type="match status" value="1"/>
</dbReference>
<feature type="active site" description="Proton acceptor" evidence="7">
    <location>
        <position position="22"/>
    </location>
</feature>
<dbReference type="PROSITE" id="PS01195">
    <property type="entry name" value="PEPT_TRNA_HYDROL_1"/>
    <property type="match status" value="1"/>
</dbReference>
<dbReference type="OrthoDB" id="9800507at2"/>
<comment type="catalytic activity">
    <reaction evidence="7 8">
        <text>an N-acyl-L-alpha-aminoacyl-tRNA + H2O = an N-acyl-L-amino acid + a tRNA + H(+)</text>
        <dbReference type="Rhea" id="RHEA:54448"/>
        <dbReference type="Rhea" id="RHEA-COMP:10123"/>
        <dbReference type="Rhea" id="RHEA-COMP:13883"/>
        <dbReference type="ChEBI" id="CHEBI:15377"/>
        <dbReference type="ChEBI" id="CHEBI:15378"/>
        <dbReference type="ChEBI" id="CHEBI:59874"/>
        <dbReference type="ChEBI" id="CHEBI:78442"/>
        <dbReference type="ChEBI" id="CHEBI:138191"/>
        <dbReference type="EC" id="3.1.1.29"/>
    </reaction>
</comment>
<keyword evidence="11" id="KW-1185">Reference proteome</keyword>
<name>A0A3A1Y263_9GAMM</name>
<gene>
    <name evidence="7" type="primary">pth</name>
    <name evidence="10" type="ORF">CJP74_07495</name>
</gene>
<dbReference type="SUPFAM" id="SSF53178">
    <property type="entry name" value="Peptidyl-tRNA hydrolase-like"/>
    <property type="match status" value="1"/>
</dbReference>
<feature type="binding site" evidence="7">
    <location>
        <position position="17"/>
    </location>
    <ligand>
        <name>tRNA</name>
        <dbReference type="ChEBI" id="CHEBI:17843"/>
    </ligand>
</feature>